<evidence type="ECO:0000313" key="2">
    <source>
        <dbReference type="WBParaSite" id="nRc.2.0.1.t07462-RA"/>
    </source>
</evidence>
<reference evidence="2" key="1">
    <citation type="submission" date="2022-11" db="UniProtKB">
        <authorList>
            <consortium name="WormBaseParasite"/>
        </authorList>
    </citation>
    <scope>IDENTIFICATION</scope>
</reference>
<evidence type="ECO:0000313" key="1">
    <source>
        <dbReference type="Proteomes" id="UP000887565"/>
    </source>
</evidence>
<dbReference type="AlphaFoldDB" id="A0A915I1X2"/>
<protein>
    <submittedName>
        <fullName evidence="2">Uncharacterized protein</fullName>
    </submittedName>
</protein>
<proteinExistence type="predicted"/>
<dbReference type="Proteomes" id="UP000887565">
    <property type="component" value="Unplaced"/>
</dbReference>
<accession>A0A915I1X2</accession>
<organism evidence="1 2">
    <name type="scientific">Romanomermis culicivorax</name>
    <name type="common">Nematode worm</name>
    <dbReference type="NCBI Taxonomy" id="13658"/>
    <lineage>
        <taxon>Eukaryota</taxon>
        <taxon>Metazoa</taxon>
        <taxon>Ecdysozoa</taxon>
        <taxon>Nematoda</taxon>
        <taxon>Enoplea</taxon>
        <taxon>Dorylaimia</taxon>
        <taxon>Mermithida</taxon>
        <taxon>Mermithoidea</taxon>
        <taxon>Mermithidae</taxon>
        <taxon>Romanomermis</taxon>
    </lineage>
</organism>
<dbReference type="WBParaSite" id="nRc.2.0.1.t07462-RA">
    <property type="protein sequence ID" value="nRc.2.0.1.t07462-RA"/>
    <property type="gene ID" value="nRc.2.0.1.g07462"/>
</dbReference>
<name>A0A915I1X2_ROMCU</name>
<sequence>MVASRPRRVTIWARGKLPLSKYRTPAGVYVSIDYSFSILEIRSGNLRDENDGRFCLQNARKLKIDDHYCRQNRLHRILTQKNLDFNPEFNYNSQVGARIDKLGFHSGGIND</sequence>
<keyword evidence="1" id="KW-1185">Reference proteome</keyword>